<feature type="binding site" evidence="6">
    <location>
        <position position="222"/>
    </location>
    <ligand>
        <name>L-ornithine</name>
        <dbReference type="ChEBI" id="CHEBI:46911"/>
    </ligand>
</feature>
<protein>
    <recommendedName>
        <fullName evidence="3 6">Ornithine carbamoyltransferase</fullName>
        <shortName evidence="6">OTCase</shortName>
        <ecNumber evidence="3 6">2.1.3.3</ecNumber>
    </recommendedName>
</protein>
<gene>
    <name evidence="9" type="primary">argF</name>
    <name evidence="9" type="ORF">OLX77_05740</name>
</gene>
<dbReference type="InterPro" id="IPR002292">
    <property type="entry name" value="Orn/put_carbamltrans"/>
</dbReference>
<dbReference type="InterPro" id="IPR006132">
    <property type="entry name" value="Asp/Orn_carbamoyltranf_P-bd"/>
</dbReference>
<dbReference type="SUPFAM" id="SSF53671">
    <property type="entry name" value="Aspartate/ornithine carbamoyltransferase"/>
    <property type="match status" value="1"/>
</dbReference>
<evidence type="ECO:0000256" key="5">
    <source>
        <dbReference type="ARBA" id="ARBA00048772"/>
    </source>
</evidence>
<dbReference type="PANTHER" id="PTHR45753:SF3">
    <property type="entry name" value="ORNITHINE TRANSCARBAMYLASE, MITOCHONDRIAL"/>
    <property type="match status" value="1"/>
</dbReference>
<dbReference type="HAMAP" id="MF_01109">
    <property type="entry name" value="OTCase"/>
    <property type="match status" value="1"/>
</dbReference>
<dbReference type="InterPro" id="IPR006131">
    <property type="entry name" value="Asp_carbamoyltransf_Asp/Orn-bd"/>
</dbReference>
<feature type="binding site" evidence="6">
    <location>
        <position position="79"/>
    </location>
    <ligand>
        <name>carbamoyl phosphate</name>
        <dbReference type="ChEBI" id="CHEBI:58228"/>
    </ligand>
</feature>
<dbReference type="GO" id="GO:0042450">
    <property type="term" value="P:L-arginine biosynthetic process via ornithine"/>
    <property type="evidence" value="ECO:0007669"/>
    <property type="project" value="UniProtKB-UniRule"/>
</dbReference>
<evidence type="ECO:0000313" key="9">
    <source>
        <dbReference type="EMBL" id="MDG4475661.1"/>
    </source>
</evidence>
<comment type="caution">
    <text evidence="9">The sequence shown here is derived from an EMBL/GenBank/DDBJ whole genome shotgun (WGS) entry which is preliminary data.</text>
</comment>
<comment type="subcellular location">
    <subcellularLocation>
        <location evidence="6">Cytoplasm</location>
    </subcellularLocation>
</comment>
<dbReference type="NCBIfam" id="TIGR00658">
    <property type="entry name" value="orni_carb_tr"/>
    <property type="match status" value="1"/>
</dbReference>
<dbReference type="PROSITE" id="PS00097">
    <property type="entry name" value="CARBAMOYLTRANSFERASE"/>
    <property type="match status" value="1"/>
</dbReference>
<evidence type="ECO:0000259" key="8">
    <source>
        <dbReference type="Pfam" id="PF02729"/>
    </source>
</evidence>
<dbReference type="Gene3D" id="3.40.50.1370">
    <property type="entry name" value="Aspartate/ornithine carbamoyltransferase"/>
    <property type="match status" value="2"/>
</dbReference>
<dbReference type="PRINTS" id="PR00102">
    <property type="entry name" value="OTCASE"/>
</dbReference>
<comment type="catalytic activity">
    <reaction evidence="5 6">
        <text>carbamoyl phosphate + L-ornithine = L-citrulline + phosphate + H(+)</text>
        <dbReference type="Rhea" id="RHEA:19513"/>
        <dbReference type="ChEBI" id="CHEBI:15378"/>
        <dbReference type="ChEBI" id="CHEBI:43474"/>
        <dbReference type="ChEBI" id="CHEBI:46911"/>
        <dbReference type="ChEBI" id="CHEBI:57743"/>
        <dbReference type="ChEBI" id="CHEBI:58228"/>
        <dbReference type="EC" id="2.1.3.3"/>
    </reaction>
</comment>
<organism evidence="9 10">
    <name type="scientific">Thiovibrio frasassiensis</name>
    <dbReference type="NCBI Taxonomy" id="2984131"/>
    <lineage>
        <taxon>Bacteria</taxon>
        <taxon>Pseudomonadati</taxon>
        <taxon>Thermodesulfobacteriota</taxon>
        <taxon>Desulfobulbia</taxon>
        <taxon>Desulfobulbales</taxon>
        <taxon>Thiovibrionaceae</taxon>
        <taxon>Thiovibrio</taxon>
    </lineage>
</organism>
<evidence type="ECO:0000256" key="4">
    <source>
        <dbReference type="ARBA" id="ARBA00022679"/>
    </source>
</evidence>
<dbReference type="PRINTS" id="PR00100">
    <property type="entry name" value="AOTCASE"/>
</dbReference>
<name>A0A9X4MG13_9BACT</name>
<evidence type="ECO:0000256" key="1">
    <source>
        <dbReference type="ARBA" id="ARBA00004975"/>
    </source>
</evidence>
<dbReference type="EMBL" id="JAPHEH010000001">
    <property type="protein sequence ID" value="MDG4475661.1"/>
    <property type="molecule type" value="Genomic_DNA"/>
</dbReference>
<dbReference type="GO" id="GO:0019240">
    <property type="term" value="P:citrulline biosynthetic process"/>
    <property type="evidence" value="ECO:0007669"/>
    <property type="project" value="TreeGrafter"/>
</dbReference>
<dbReference type="InterPro" id="IPR036901">
    <property type="entry name" value="Asp/Orn_carbamoylTrfase_sf"/>
</dbReference>
<evidence type="ECO:0000259" key="7">
    <source>
        <dbReference type="Pfam" id="PF00185"/>
    </source>
</evidence>
<reference evidence="9" key="2">
    <citation type="submission" date="2022-10" db="EMBL/GenBank/DDBJ databases">
        <authorList>
            <person name="Aronson H.S."/>
        </authorList>
    </citation>
    <scope>NUCLEOTIDE SEQUENCE</scope>
    <source>
        <strain evidence="9">RS19-109</strain>
    </source>
</reference>
<dbReference type="Pfam" id="PF00185">
    <property type="entry name" value="OTCace"/>
    <property type="match status" value="1"/>
</dbReference>
<feature type="binding site" evidence="6">
    <location>
        <begin position="262"/>
        <end position="263"/>
    </location>
    <ligand>
        <name>carbamoyl phosphate</name>
        <dbReference type="ChEBI" id="CHEBI:58228"/>
    </ligand>
</feature>
<dbReference type="Pfam" id="PF02729">
    <property type="entry name" value="OTCace_N"/>
    <property type="match status" value="1"/>
</dbReference>
<evidence type="ECO:0000256" key="6">
    <source>
        <dbReference type="HAMAP-Rule" id="MF_01109"/>
    </source>
</evidence>
<dbReference type="InterPro" id="IPR024904">
    <property type="entry name" value="OTCase_ArgI"/>
</dbReference>
<dbReference type="GO" id="GO:0016597">
    <property type="term" value="F:amino acid binding"/>
    <property type="evidence" value="ECO:0007669"/>
    <property type="project" value="InterPro"/>
</dbReference>
<dbReference type="GO" id="GO:0004585">
    <property type="term" value="F:ornithine carbamoyltransferase activity"/>
    <property type="evidence" value="ECO:0007669"/>
    <property type="project" value="UniProtKB-UniRule"/>
</dbReference>
<dbReference type="AlphaFoldDB" id="A0A9X4MG13"/>
<dbReference type="EC" id="2.1.3.3" evidence="3 6"/>
<feature type="domain" description="Aspartate/ornithine carbamoyltransferase Asp/Orn-binding" evidence="7">
    <location>
        <begin position="150"/>
        <end position="299"/>
    </location>
</feature>
<keyword evidence="4 6" id="KW-0808">Transferase</keyword>
<proteinExistence type="inferred from homology"/>
<comment type="similarity">
    <text evidence="2 6">Belongs to the aspartate/ornithine carbamoyltransferase superfamily. OTCase family.</text>
</comment>
<feature type="binding site" evidence="6">
    <location>
        <position position="161"/>
    </location>
    <ligand>
        <name>L-ornithine</name>
        <dbReference type="ChEBI" id="CHEBI:46911"/>
    </ligand>
</feature>
<feature type="binding site" evidence="6">
    <location>
        <begin position="226"/>
        <end position="227"/>
    </location>
    <ligand>
        <name>L-ornithine</name>
        <dbReference type="ChEBI" id="CHEBI:46911"/>
    </ligand>
</feature>
<feature type="binding site" evidence="6">
    <location>
        <position position="103"/>
    </location>
    <ligand>
        <name>carbamoyl phosphate</name>
        <dbReference type="ChEBI" id="CHEBI:58228"/>
    </ligand>
</feature>
<dbReference type="Proteomes" id="UP001154240">
    <property type="component" value="Unassembled WGS sequence"/>
</dbReference>
<evidence type="ECO:0000256" key="2">
    <source>
        <dbReference type="ARBA" id="ARBA00007805"/>
    </source>
</evidence>
<comment type="pathway">
    <text evidence="1">Amino-acid biosynthesis; L-arginine biosynthesis; L-arginine from L-ornithine and carbamoyl phosphate: step 1/3.</text>
</comment>
<keyword evidence="6" id="KW-0963">Cytoplasm</keyword>
<accession>A0A9X4MG13</accession>
<evidence type="ECO:0000256" key="3">
    <source>
        <dbReference type="ARBA" id="ARBA00013007"/>
    </source>
</evidence>
<feature type="domain" description="Aspartate/ornithine carbamoyltransferase carbamoyl-P binding" evidence="8">
    <location>
        <begin position="3"/>
        <end position="143"/>
    </location>
</feature>
<dbReference type="PANTHER" id="PTHR45753">
    <property type="entry name" value="ORNITHINE CARBAMOYLTRANSFERASE, MITOCHONDRIAL"/>
    <property type="match status" value="1"/>
</dbReference>
<dbReference type="InterPro" id="IPR006130">
    <property type="entry name" value="Asp/Orn_carbamoylTrfase"/>
</dbReference>
<dbReference type="NCBIfam" id="NF001986">
    <property type="entry name" value="PRK00779.1"/>
    <property type="match status" value="1"/>
</dbReference>
<evidence type="ECO:0000313" key="10">
    <source>
        <dbReference type="Proteomes" id="UP001154240"/>
    </source>
</evidence>
<dbReference type="FunFam" id="3.40.50.1370:FF:000008">
    <property type="entry name" value="Ornithine carbamoyltransferase"/>
    <property type="match status" value="1"/>
</dbReference>
<feature type="binding site" evidence="6">
    <location>
        <begin position="52"/>
        <end position="55"/>
    </location>
    <ligand>
        <name>carbamoyl phosphate</name>
        <dbReference type="ChEBI" id="CHEBI:58228"/>
    </ligand>
</feature>
<dbReference type="GO" id="GO:0005737">
    <property type="term" value="C:cytoplasm"/>
    <property type="evidence" value="ECO:0007669"/>
    <property type="project" value="UniProtKB-SubCell"/>
</dbReference>
<keyword evidence="10" id="KW-1185">Reference proteome</keyword>
<dbReference type="RefSeq" id="WP_307632634.1">
    <property type="nucleotide sequence ID" value="NZ_JAPHEH010000001.1"/>
</dbReference>
<feature type="binding site" evidence="6">
    <location>
        <position position="290"/>
    </location>
    <ligand>
        <name>carbamoyl phosphate</name>
        <dbReference type="ChEBI" id="CHEBI:58228"/>
    </ligand>
</feature>
<reference evidence="9" key="1">
    <citation type="journal article" date="2022" name="bioRxiv">
        <title>Thiovibrio frasassiensisgen. nov., sp. nov., an autotrophic, elemental sulfur disproportionating bacterium isolated from sulfidic karst sediment, and proposal of Thiovibrionaceae fam. nov.</title>
        <authorList>
            <person name="Aronson H."/>
            <person name="Thomas C."/>
            <person name="Bhattacharyya M."/>
            <person name="Eckstein S."/>
            <person name="Jensen S."/>
            <person name="Barco R."/>
            <person name="Macalady J."/>
            <person name="Amend J."/>
        </authorList>
    </citation>
    <scope>NUCLEOTIDE SEQUENCE</scope>
    <source>
        <strain evidence="9">RS19-109</strain>
    </source>
</reference>
<feature type="binding site" evidence="6">
    <location>
        <begin position="130"/>
        <end position="133"/>
    </location>
    <ligand>
        <name>carbamoyl phosphate</name>
        <dbReference type="ChEBI" id="CHEBI:58228"/>
    </ligand>
</feature>
<sequence length="304" mass="33516">MTQHLLALQDFSKEQLAAYIDQALLLKKEAKAGIRHQHLAGKTVALIFEKPSTRTRVSFEAAMYGLGGRVIYLSGRDTQLARNEPLKDMARVMSRYVDGMVVRTYGQNIVDELAGYSSVPVINALTDLHHPCQILSDIMTVVEHKGEVENLHIAWLGDGNNMANSWIQAAARFGFALTLACPEGYEPNPAILAAAQSEASKPIRVVRDPIEAVREADVINTDVWASMGQESEQEERIGVFRPYQVNNALVAQAKPGAIVLHCLPAHRDEEISEEVLEGPQCVAFDQAENKLHIHKAILAIHLGQ</sequence>